<evidence type="ECO:0000259" key="2">
    <source>
        <dbReference type="Pfam" id="PF07589"/>
    </source>
</evidence>
<evidence type="ECO:0000313" key="4">
    <source>
        <dbReference type="Proteomes" id="UP000626210"/>
    </source>
</evidence>
<dbReference type="NCBIfam" id="TIGR02595">
    <property type="entry name" value="PEP_CTERM"/>
    <property type="match status" value="1"/>
</dbReference>
<feature type="domain" description="Ice-binding protein C-terminal" evidence="2">
    <location>
        <begin position="270"/>
        <end position="292"/>
    </location>
</feature>
<evidence type="ECO:0000313" key="3">
    <source>
        <dbReference type="EMBL" id="GHC71036.1"/>
    </source>
</evidence>
<organism evidence="3 4">
    <name type="scientific">Pseudorhodoferax aquiterrae</name>
    <dbReference type="NCBI Taxonomy" id="747304"/>
    <lineage>
        <taxon>Bacteria</taxon>
        <taxon>Pseudomonadati</taxon>
        <taxon>Pseudomonadota</taxon>
        <taxon>Betaproteobacteria</taxon>
        <taxon>Burkholderiales</taxon>
        <taxon>Comamonadaceae</taxon>
    </lineage>
</organism>
<dbReference type="Proteomes" id="UP000626210">
    <property type="component" value="Unassembled WGS sequence"/>
</dbReference>
<evidence type="ECO:0000256" key="1">
    <source>
        <dbReference type="SAM" id="SignalP"/>
    </source>
</evidence>
<feature type="signal peptide" evidence="1">
    <location>
        <begin position="1"/>
        <end position="22"/>
    </location>
</feature>
<dbReference type="RefSeq" id="WP_229882668.1">
    <property type="nucleotide sequence ID" value="NZ_BMYK01000002.1"/>
</dbReference>
<comment type="caution">
    <text evidence="3">The sequence shown here is derived from an EMBL/GenBank/DDBJ whole genome shotgun (WGS) entry which is preliminary data.</text>
</comment>
<accession>A0ABQ3FW94</accession>
<reference evidence="4" key="1">
    <citation type="journal article" date="2019" name="Int. J. Syst. Evol. Microbiol.">
        <title>The Global Catalogue of Microorganisms (GCM) 10K type strain sequencing project: providing services to taxonomists for standard genome sequencing and annotation.</title>
        <authorList>
            <consortium name="The Broad Institute Genomics Platform"/>
            <consortium name="The Broad Institute Genome Sequencing Center for Infectious Disease"/>
            <person name="Wu L."/>
            <person name="Ma J."/>
        </authorList>
    </citation>
    <scope>NUCLEOTIDE SEQUENCE [LARGE SCALE GENOMIC DNA]</scope>
    <source>
        <strain evidence="4">KCTC 23314</strain>
    </source>
</reference>
<keyword evidence="4" id="KW-1185">Reference proteome</keyword>
<keyword evidence="1" id="KW-0732">Signal</keyword>
<feature type="chain" id="PRO_5046223872" description="Ice-binding protein C-terminal domain-containing protein" evidence="1">
    <location>
        <begin position="23"/>
        <end position="295"/>
    </location>
</feature>
<name>A0ABQ3FW94_9BURK</name>
<sequence>MKFQLPFLAVTALCLSSAAAIAGPVPSGASGTLDPNNPCNVANWKITGATPTASYSGGAIPSVGTPINATSCAGVFTGNDGPALSPSPNLGYLNDGLLNGQYGLLSPTQFIQPSQLLPLKNAGAAVDPGWIMLGQLDGNAGQLNYSSVTPQGGAPFSLANVLKYTQTQTSDVGGTWTLEVSKDIIAIFEANDLFSRSNFDHLAFSVKSSTSWAVYDFDFTKMNGAFDLGTPYTITGTWTMDTDFENNKGKDQDISHISVWARDPITVAEVPEPASLALMGLGLVGLAAARRRKQA</sequence>
<gene>
    <name evidence="3" type="ORF">GCM10007320_05720</name>
</gene>
<dbReference type="InterPro" id="IPR013424">
    <property type="entry name" value="Ice-binding_C"/>
</dbReference>
<dbReference type="Pfam" id="PF07589">
    <property type="entry name" value="PEP-CTERM"/>
    <property type="match status" value="1"/>
</dbReference>
<proteinExistence type="predicted"/>
<protein>
    <recommendedName>
        <fullName evidence="2">Ice-binding protein C-terminal domain-containing protein</fullName>
    </recommendedName>
</protein>
<dbReference type="EMBL" id="BMYK01000002">
    <property type="protein sequence ID" value="GHC71036.1"/>
    <property type="molecule type" value="Genomic_DNA"/>
</dbReference>